<dbReference type="OrthoDB" id="99480at2"/>
<dbReference type="AlphaFoldDB" id="Q1IN81"/>
<evidence type="ECO:0000256" key="1">
    <source>
        <dbReference type="SAM" id="SignalP"/>
    </source>
</evidence>
<accession>Q1IN81</accession>
<sequence length="126" mass="14351">MRNWKRLFVLMIVVLTYCAGAHPQLDSRATRTFAGTVADPMKAPIAKTRIWVHEADGERTFSTITDAEGRFSVKLPDGHYAVLFTASGFAPYCKVYWTEMDLEKNLEIQLRPDVEHLEHIPGLESR</sequence>
<dbReference type="Gene3D" id="2.60.40.1120">
    <property type="entry name" value="Carboxypeptidase-like, regulatory domain"/>
    <property type="match status" value="1"/>
</dbReference>
<dbReference type="STRING" id="204669.Acid345_2668"/>
<keyword evidence="1" id="KW-0732">Signal</keyword>
<evidence type="ECO:0000313" key="2">
    <source>
        <dbReference type="EMBL" id="ABF41669.1"/>
    </source>
</evidence>
<organism evidence="2 3">
    <name type="scientific">Koribacter versatilis (strain Ellin345)</name>
    <dbReference type="NCBI Taxonomy" id="204669"/>
    <lineage>
        <taxon>Bacteria</taxon>
        <taxon>Pseudomonadati</taxon>
        <taxon>Acidobacteriota</taxon>
        <taxon>Terriglobia</taxon>
        <taxon>Terriglobales</taxon>
        <taxon>Candidatus Korobacteraceae</taxon>
        <taxon>Candidatus Korobacter</taxon>
    </lineage>
</organism>
<dbReference type="KEGG" id="aba:Acid345_2668"/>
<evidence type="ECO:0008006" key="4">
    <source>
        <dbReference type="Google" id="ProtNLM"/>
    </source>
</evidence>
<dbReference type="EnsemblBacteria" id="ABF41669">
    <property type="protein sequence ID" value="ABF41669"/>
    <property type="gene ID" value="Acid345_2668"/>
</dbReference>
<dbReference type="EMBL" id="CP000360">
    <property type="protein sequence ID" value="ABF41669.1"/>
    <property type="molecule type" value="Genomic_DNA"/>
</dbReference>
<keyword evidence="3" id="KW-1185">Reference proteome</keyword>
<protein>
    <recommendedName>
        <fullName evidence="4">Carboxypeptidase regulatory-like domain-containing protein</fullName>
    </recommendedName>
</protein>
<dbReference type="Proteomes" id="UP000002432">
    <property type="component" value="Chromosome"/>
</dbReference>
<evidence type="ECO:0000313" key="3">
    <source>
        <dbReference type="Proteomes" id="UP000002432"/>
    </source>
</evidence>
<dbReference type="Pfam" id="PF13620">
    <property type="entry name" value="CarboxypepD_reg"/>
    <property type="match status" value="1"/>
</dbReference>
<gene>
    <name evidence="2" type="ordered locus">Acid345_2668</name>
</gene>
<dbReference type="InterPro" id="IPR008969">
    <property type="entry name" value="CarboxyPept-like_regulatory"/>
</dbReference>
<name>Q1IN81_KORVE</name>
<reference evidence="2 3" key="1">
    <citation type="journal article" date="2009" name="Appl. Environ. Microbiol.">
        <title>Three genomes from the phylum Acidobacteria provide insight into the lifestyles of these microorganisms in soils.</title>
        <authorList>
            <person name="Ward N.L."/>
            <person name="Challacombe J.F."/>
            <person name="Janssen P.H."/>
            <person name="Henrissat B."/>
            <person name="Coutinho P.M."/>
            <person name="Wu M."/>
            <person name="Xie G."/>
            <person name="Haft D.H."/>
            <person name="Sait M."/>
            <person name="Badger J."/>
            <person name="Barabote R.D."/>
            <person name="Bradley B."/>
            <person name="Brettin T.S."/>
            <person name="Brinkac L.M."/>
            <person name="Bruce D."/>
            <person name="Creasy T."/>
            <person name="Daugherty S.C."/>
            <person name="Davidsen T.M."/>
            <person name="DeBoy R.T."/>
            <person name="Detter J.C."/>
            <person name="Dodson R.J."/>
            <person name="Durkin A.S."/>
            <person name="Ganapathy A."/>
            <person name="Gwinn-Giglio M."/>
            <person name="Han C.S."/>
            <person name="Khouri H."/>
            <person name="Kiss H."/>
            <person name="Kothari S.P."/>
            <person name="Madupu R."/>
            <person name="Nelson K.E."/>
            <person name="Nelson W.C."/>
            <person name="Paulsen I."/>
            <person name="Penn K."/>
            <person name="Ren Q."/>
            <person name="Rosovitz M.J."/>
            <person name="Selengut J.D."/>
            <person name="Shrivastava S."/>
            <person name="Sullivan S.A."/>
            <person name="Tapia R."/>
            <person name="Thompson L.S."/>
            <person name="Watkins K.L."/>
            <person name="Yang Q."/>
            <person name="Yu C."/>
            <person name="Zafar N."/>
            <person name="Zhou L."/>
            <person name="Kuske C.R."/>
        </authorList>
    </citation>
    <scope>NUCLEOTIDE SEQUENCE [LARGE SCALE GENOMIC DNA]</scope>
    <source>
        <strain evidence="2 3">Ellin345</strain>
    </source>
</reference>
<proteinExistence type="predicted"/>
<feature type="chain" id="PRO_5004191305" description="Carboxypeptidase regulatory-like domain-containing protein" evidence="1">
    <location>
        <begin position="22"/>
        <end position="126"/>
    </location>
</feature>
<dbReference type="HOGENOM" id="CLU_1978599_0_0_0"/>
<dbReference type="SUPFAM" id="SSF49464">
    <property type="entry name" value="Carboxypeptidase regulatory domain-like"/>
    <property type="match status" value="1"/>
</dbReference>
<dbReference type="RefSeq" id="WP_011523470.1">
    <property type="nucleotide sequence ID" value="NC_008009.1"/>
</dbReference>
<feature type="signal peptide" evidence="1">
    <location>
        <begin position="1"/>
        <end position="21"/>
    </location>
</feature>